<evidence type="ECO:0000256" key="6">
    <source>
        <dbReference type="SAM" id="SignalP"/>
    </source>
</evidence>
<keyword evidence="2" id="KW-0479">Metal-binding</keyword>
<dbReference type="Pfam" id="PF01833">
    <property type="entry name" value="TIG"/>
    <property type="match status" value="1"/>
</dbReference>
<evidence type="ECO:0000313" key="10">
    <source>
        <dbReference type="Proteomes" id="UP001501153"/>
    </source>
</evidence>
<accession>A0ABP8HZC7</accession>
<dbReference type="EMBL" id="BAABGZ010000008">
    <property type="protein sequence ID" value="GAA4348172.1"/>
    <property type="molecule type" value="Genomic_DNA"/>
</dbReference>
<dbReference type="NCBIfam" id="TIGR04183">
    <property type="entry name" value="Por_Secre_tail"/>
    <property type="match status" value="1"/>
</dbReference>
<evidence type="ECO:0000256" key="3">
    <source>
        <dbReference type="ARBA" id="ARBA00022801"/>
    </source>
</evidence>
<dbReference type="SUPFAM" id="SSF55486">
    <property type="entry name" value="Metalloproteases ('zincins'), catalytic domain"/>
    <property type="match status" value="1"/>
</dbReference>
<feature type="domain" description="IPT/TIG" evidence="8">
    <location>
        <begin position="218"/>
        <end position="316"/>
    </location>
</feature>
<evidence type="ECO:0000259" key="7">
    <source>
        <dbReference type="Pfam" id="PF00413"/>
    </source>
</evidence>
<evidence type="ECO:0000256" key="2">
    <source>
        <dbReference type="ARBA" id="ARBA00022723"/>
    </source>
</evidence>
<dbReference type="InterPro" id="IPR024079">
    <property type="entry name" value="MetalloPept_cat_dom_sf"/>
</dbReference>
<organism evidence="9 10">
    <name type="scientific">Hymenobacter saemangeumensis</name>
    <dbReference type="NCBI Taxonomy" id="1084522"/>
    <lineage>
        <taxon>Bacteria</taxon>
        <taxon>Pseudomonadati</taxon>
        <taxon>Bacteroidota</taxon>
        <taxon>Cytophagia</taxon>
        <taxon>Cytophagales</taxon>
        <taxon>Hymenobacteraceae</taxon>
        <taxon>Hymenobacter</taxon>
    </lineage>
</organism>
<dbReference type="CDD" id="cd00102">
    <property type="entry name" value="IPT"/>
    <property type="match status" value="1"/>
</dbReference>
<evidence type="ECO:0008006" key="11">
    <source>
        <dbReference type="Google" id="ProtNLM"/>
    </source>
</evidence>
<dbReference type="Gene3D" id="2.60.40.10">
    <property type="entry name" value="Immunoglobulins"/>
    <property type="match status" value="1"/>
</dbReference>
<dbReference type="Pfam" id="PF00413">
    <property type="entry name" value="Peptidase_M10"/>
    <property type="match status" value="1"/>
</dbReference>
<name>A0ABP8HZC7_9BACT</name>
<sequence>MIVSFYARLRQAAPLLALVAALSTAFTARAQPAAPDLHCLLLPLDPALRVQQAGLILEAEVRDAQSFWDAGHRRLYTRHRLRVFSLLKGSVADTAGLVLITEGGRLGLTQQTLTNTLHLEPGQQGVFFLSPAPWPGLPAESGRLWTPFGSEQGFIGYSLADNTAREPFRTYPSIGAAFYQELAQLTGQPRRVLQPNPALRAAQALLQAPQGSLRTKAPSISDLQPAQLPAGVDAVLTIVGNDFGASRGSGFVEFKNADDGGATWVKARESDYVSWTPTRVQVRVPSAGEGRKPAGSGRVRLTTGGQLQTESPGTISIIYALTNVESTEGNLLARPNHVASNDSGGISFRFSANFRAQPAPGAAWRRALNTWRCQTGMNWRVGSSIASNAIADDGQNVVAFDNASDALPAQVLGRTTSYYSGCYDANRQVVFYVKEIDMQFDDAANFQFGPALAIGALRQIDFETVALHELGHAQQLSHLIQLGAVMHYAVQPGRNTRSLDPASDIAGGRRVLRERSFRQLGCGGAAMLPAPLIRFSARFAGGTGIVLSWATRDECFLSGFAVQRTNGVDTTAWQTVATPGAGQGSGQYQYVDQQLREGLHFYRLRLQRPDGSFDYTEATPVTSEGESPDFAIFPNPVQGERLYLQYPAPASGAVLFLMYDALGRLQRRTQTSARQGLNVLSLNVTGLSPGMYVLRWRDEQGQGGSRKFVRL</sequence>
<comment type="caution">
    <text evidence="9">The sequence shown here is derived from an EMBL/GenBank/DDBJ whole genome shotgun (WGS) entry which is preliminary data.</text>
</comment>
<feature type="region of interest" description="Disordered" evidence="5">
    <location>
        <begin position="286"/>
        <end position="306"/>
    </location>
</feature>
<evidence type="ECO:0000256" key="1">
    <source>
        <dbReference type="ARBA" id="ARBA00022670"/>
    </source>
</evidence>
<dbReference type="InterPro" id="IPR001818">
    <property type="entry name" value="Pept_M10_metallopeptidase"/>
</dbReference>
<feature type="chain" id="PRO_5046375761" description="T9SS type A sorting domain-containing protein" evidence="6">
    <location>
        <begin position="31"/>
        <end position="711"/>
    </location>
</feature>
<keyword evidence="1" id="KW-0645">Protease</keyword>
<evidence type="ECO:0000256" key="5">
    <source>
        <dbReference type="SAM" id="MobiDB-lite"/>
    </source>
</evidence>
<reference evidence="10" key="1">
    <citation type="journal article" date="2019" name="Int. J. Syst. Evol. Microbiol.">
        <title>The Global Catalogue of Microorganisms (GCM) 10K type strain sequencing project: providing services to taxonomists for standard genome sequencing and annotation.</title>
        <authorList>
            <consortium name="The Broad Institute Genomics Platform"/>
            <consortium name="The Broad Institute Genome Sequencing Center for Infectious Disease"/>
            <person name="Wu L."/>
            <person name="Ma J."/>
        </authorList>
    </citation>
    <scope>NUCLEOTIDE SEQUENCE [LARGE SCALE GENOMIC DNA]</scope>
    <source>
        <strain evidence="10">JCM 17923</strain>
    </source>
</reference>
<keyword evidence="4" id="KW-0862">Zinc</keyword>
<dbReference type="Gene3D" id="3.40.390.10">
    <property type="entry name" value="Collagenase (Catalytic Domain)"/>
    <property type="match status" value="1"/>
</dbReference>
<feature type="domain" description="Peptidase M10 metallopeptidase" evidence="7">
    <location>
        <begin position="437"/>
        <end position="500"/>
    </location>
</feature>
<dbReference type="InterPro" id="IPR013783">
    <property type="entry name" value="Ig-like_fold"/>
</dbReference>
<keyword evidence="3" id="KW-0378">Hydrolase</keyword>
<evidence type="ECO:0000259" key="8">
    <source>
        <dbReference type="Pfam" id="PF01833"/>
    </source>
</evidence>
<feature type="signal peptide" evidence="6">
    <location>
        <begin position="1"/>
        <end position="30"/>
    </location>
</feature>
<dbReference type="RefSeq" id="WP_345233297.1">
    <property type="nucleotide sequence ID" value="NZ_BAABGZ010000008.1"/>
</dbReference>
<keyword evidence="10" id="KW-1185">Reference proteome</keyword>
<dbReference type="InterPro" id="IPR026444">
    <property type="entry name" value="Secre_tail"/>
</dbReference>
<dbReference type="Proteomes" id="UP001501153">
    <property type="component" value="Unassembled WGS sequence"/>
</dbReference>
<keyword evidence="6" id="KW-0732">Signal</keyword>
<gene>
    <name evidence="9" type="ORF">GCM10023185_03820</name>
</gene>
<evidence type="ECO:0000256" key="4">
    <source>
        <dbReference type="ARBA" id="ARBA00022833"/>
    </source>
</evidence>
<dbReference type="InterPro" id="IPR002909">
    <property type="entry name" value="IPT_dom"/>
</dbReference>
<protein>
    <recommendedName>
        <fullName evidence="11">T9SS type A sorting domain-containing protein</fullName>
    </recommendedName>
</protein>
<proteinExistence type="predicted"/>
<evidence type="ECO:0000313" key="9">
    <source>
        <dbReference type="EMBL" id="GAA4348172.1"/>
    </source>
</evidence>